<proteinExistence type="predicted"/>
<protein>
    <submittedName>
        <fullName evidence="1">Uncharacterized protein</fullName>
    </submittedName>
</protein>
<dbReference type="AlphaFoldDB" id="A0A6A2ZV19"/>
<organism evidence="1 2">
    <name type="scientific">Hibiscus syriacus</name>
    <name type="common">Rose of Sharon</name>
    <dbReference type="NCBI Taxonomy" id="106335"/>
    <lineage>
        <taxon>Eukaryota</taxon>
        <taxon>Viridiplantae</taxon>
        <taxon>Streptophyta</taxon>
        <taxon>Embryophyta</taxon>
        <taxon>Tracheophyta</taxon>
        <taxon>Spermatophyta</taxon>
        <taxon>Magnoliopsida</taxon>
        <taxon>eudicotyledons</taxon>
        <taxon>Gunneridae</taxon>
        <taxon>Pentapetalae</taxon>
        <taxon>rosids</taxon>
        <taxon>malvids</taxon>
        <taxon>Malvales</taxon>
        <taxon>Malvaceae</taxon>
        <taxon>Malvoideae</taxon>
        <taxon>Hibiscus</taxon>
    </lineage>
</organism>
<evidence type="ECO:0000313" key="2">
    <source>
        <dbReference type="Proteomes" id="UP000436088"/>
    </source>
</evidence>
<dbReference type="EMBL" id="VEPZ02001073">
    <property type="protein sequence ID" value="KAE8695804.1"/>
    <property type="molecule type" value="Genomic_DNA"/>
</dbReference>
<keyword evidence="2" id="KW-1185">Reference proteome</keyword>
<dbReference type="Proteomes" id="UP000436088">
    <property type="component" value="Unassembled WGS sequence"/>
</dbReference>
<name>A0A6A2ZV19_HIBSY</name>
<gene>
    <name evidence="1" type="ORF">F3Y22_tig00110684pilonHSYRG00117</name>
</gene>
<comment type="caution">
    <text evidence="1">The sequence shown here is derived from an EMBL/GenBank/DDBJ whole genome shotgun (WGS) entry which is preliminary data.</text>
</comment>
<evidence type="ECO:0000313" key="1">
    <source>
        <dbReference type="EMBL" id="KAE8695804.1"/>
    </source>
</evidence>
<sequence>MTGHGGLIGWWCAVASRGLGRAVGGMVTSRSGSGSGLDSGQILPTPVSLSENSEPEMAITISSQPGTASSILTFVPVS</sequence>
<reference evidence="1" key="1">
    <citation type="submission" date="2019-09" db="EMBL/GenBank/DDBJ databases">
        <title>Draft genome information of white flower Hibiscus syriacus.</title>
        <authorList>
            <person name="Kim Y.-M."/>
        </authorList>
    </citation>
    <scope>NUCLEOTIDE SEQUENCE [LARGE SCALE GENOMIC DNA]</scope>
    <source>
        <strain evidence="1">YM2019G1</strain>
    </source>
</reference>
<accession>A0A6A2ZV19</accession>